<protein>
    <submittedName>
        <fullName evidence="1">Uncharacterized protein</fullName>
    </submittedName>
</protein>
<proteinExistence type="predicted"/>
<reference evidence="1 2" key="1">
    <citation type="journal article" date="2023" name="Int. J. Syst. Evol. Microbiol.">
        <title>Arthrobacter vasquezii sp. nov., isolated from a soil sample from Union Glacier, Antarctica.</title>
        <authorList>
            <person name="Valenzuela-Ibaceta F."/>
            <person name="Carrasco V."/>
            <person name="Lagos-Moraga S."/>
            <person name="Dietz-Vargas C."/>
            <person name="Navarro C.A."/>
            <person name="Perez-Donoso J.M."/>
        </authorList>
    </citation>
    <scope>NUCLEOTIDE SEQUENCE [LARGE SCALE GENOMIC DNA]</scope>
    <source>
        <strain evidence="1 2">EH-1B-1</strain>
    </source>
</reference>
<dbReference type="RefSeq" id="WP_277358003.1">
    <property type="nucleotide sequence ID" value="NZ_JAROKN010000010.1"/>
</dbReference>
<accession>A0ABT6CVD1</accession>
<evidence type="ECO:0000313" key="2">
    <source>
        <dbReference type="Proteomes" id="UP001220456"/>
    </source>
</evidence>
<evidence type="ECO:0000313" key="1">
    <source>
        <dbReference type="EMBL" id="MDF9277452.1"/>
    </source>
</evidence>
<comment type="caution">
    <text evidence="1">The sequence shown here is derived from an EMBL/GenBank/DDBJ whole genome shotgun (WGS) entry which is preliminary data.</text>
</comment>
<dbReference type="Proteomes" id="UP001220456">
    <property type="component" value="Unassembled WGS sequence"/>
</dbReference>
<organism evidence="1 2">
    <name type="scientific">Arthrobacter vasquezii</name>
    <dbReference type="NCBI Taxonomy" id="2977629"/>
    <lineage>
        <taxon>Bacteria</taxon>
        <taxon>Bacillati</taxon>
        <taxon>Actinomycetota</taxon>
        <taxon>Actinomycetes</taxon>
        <taxon>Micrococcales</taxon>
        <taxon>Micrococcaceae</taxon>
        <taxon>Arthrobacter</taxon>
    </lineage>
</organism>
<dbReference type="EMBL" id="JAROKN010000010">
    <property type="protein sequence ID" value="MDF9277452.1"/>
    <property type="molecule type" value="Genomic_DNA"/>
</dbReference>
<name>A0ABT6CVD1_9MICC</name>
<sequence>MNTTNQPQSRQDAVTRFVSVPDTGRTVTIAGYAAPVQELREITEYREPGKLTACNLLLSGDNPHRDRARARFTIDTTTGLISR</sequence>
<gene>
    <name evidence="1" type="ORF">P4U43_06550</name>
</gene>
<keyword evidence="2" id="KW-1185">Reference proteome</keyword>